<dbReference type="PROSITE" id="PS50977">
    <property type="entry name" value="HTH_TETR_2"/>
    <property type="match status" value="1"/>
</dbReference>
<dbReference type="Proteomes" id="UP000299211">
    <property type="component" value="Unassembled WGS sequence"/>
</dbReference>
<dbReference type="InterPro" id="IPR023772">
    <property type="entry name" value="DNA-bd_HTH_TetR-type_CS"/>
</dbReference>
<dbReference type="AlphaFoldDB" id="A0A4D4N7E9"/>
<dbReference type="GO" id="GO:0003700">
    <property type="term" value="F:DNA-binding transcription factor activity"/>
    <property type="evidence" value="ECO:0007669"/>
    <property type="project" value="TreeGrafter"/>
</dbReference>
<dbReference type="PRINTS" id="PR00455">
    <property type="entry name" value="HTHTETR"/>
</dbReference>
<feature type="domain" description="HTH tetR-type" evidence="5">
    <location>
        <begin position="15"/>
        <end position="75"/>
    </location>
</feature>
<name>A0A4D4N7E9_STRAX</name>
<dbReference type="EMBL" id="BJHY01000002">
    <property type="protein sequence ID" value="GDY79425.1"/>
    <property type="molecule type" value="Genomic_DNA"/>
</dbReference>
<sequence>MPDSPTVGRRERKKAAMRRTIADAAPELFLEHGFERVSVRDIAEEADLSATTLFAHFPTKGALVFDRDEDVEAELAAAVRERLKGHSVR</sequence>
<dbReference type="InterPro" id="IPR009057">
    <property type="entry name" value="Homeodomain-like_sf"/>
</dbReference>
<dbReference type="Proteomes" id="UP000302139">
    <property type="component" value="Unassembled WGS sequence"/>
</dbReference>
<evidence type="ECO:0000313" key="7">
    <source>
        <dbReference type="EMBL" id="GDY79425.1"/>
    </source>
</evidence>
<protein>
    <recommendedName>
        <fullName evidence="5">HTH tetR-type domain-containing protein</fullName>
    </recommendedName>
</protein>
<keyword evidence="1" id="KW-0805">Transcription regulation</keyword>
<dbReference type="PANTHER" id="PTHR30055:SF234">
    <property type="entry name" value="HTH-TYPE TRANSCRIPTIONAL REGULATOR BETI"/>
    <property type="match status" value="1"/>
</dbReference>
<reference evidence="6 9" key="2">
    <citation type="submission" date="2019-04" db="EMBL/GenBank/DDBJ databases">
        <title>Draft genome sequences of Streptomyces avermitilis NBRC 14893.</title>
        <authorList>
            <person name="Komaki H."/>
            <person name="Tamura T."/>
            <person name="Hosoyama A."/>
        </authorList>
    </citation>
    <scope>NUCLEOTIDE SEQUENCE [LARGE SCALE GENOMIC DNA]</scope>
    <source>
        <strain evidence="6 9">NBRC 14893</strain>
    </source>
</reference>
<keyword evidence="3" id="KW-0804">Transcription</keyword>
<evidence type="ECO:0000313" key="8">
    <source>
        <dbReference type="Proteomes" id="UP000299211"/>
    </source>
</evidence>
<dbReference type="PROSITE" id="PS01081">
    <property type="entry name" value="HTH_TETR_1"/>
    <property type="match status" value="1"/>
</dbReference>
<organism evidence="7 8">
    <name type="scientific">Streptomyces avermitilis</name>
    <dbReference type="NCBI Taxonomy" id="33903"/>
    <lineage>
        <taxon>Bacteria</taxon>
        <taxon>Bacillati</taxon>
        <taxon>Actinomycetota</taxon>
        <taxon>Actinomycetes</taxon>
        <taxon>Kitasatosporales</taxon>
        <taxon>Streptomycetaceae</taxon>
        <taxon>Streptomyces</taxon>
    </lineage>
</organism>
<evidence type="ECO:0000256" key="3">
    <source>
        <dbReference type="ARBA" id="ARBA00023163"/>
    </source>
</evidence>
<dbReference type="GO" id="GO:0000976">
    <property type="term" value="F:transcription cis-regulatory region binding"/>
    <property type="evidence" value="ECO:0007669"/>
    <property type="project" value="TreeGrafter"/>
</dbReference>
<accession>A0A4D4N7E9</accession>
<gene>
    <name evidence="6" type="ORF">SAV14893_085690</name>
    <name evidence="7" type="ORF">SAV31267_089100</name>
</gene>
<evidence type="ECO:0000313" key="9">
    <source>
        <dbReference type="Proteomes" id="UP000302139"/>
    </source>
</evidence>
<evidence type="ECO:0000256" key="2">
    <source>
        <dbReference type="ARBA" id="ARBA00023125"/>
    </source>
</evidence>
<dbReference type="Pfam" id="PF00440">
    <property type="entry name" value="TetR_N"/>
    <property type="match status" value="1"/>
</dbReference>
<evidence type="ECO:0000313" key="6">
    <source>
        <dbReference type="EMBL" id="GDY69176.1"/>
    </source>
</evidence>
<dbReference type="SUPFAM" id="SSF46689">
    <property type="entry name" value="Homeodomain-like"/>
    <property type="match status" value="1"/>
</dbReference>
<reference evidence="7 8" key="1">
    <citation type="submission" date="2019-04" db="EMBL/GenBank/DDBJ databases">
        <title>Draft genome sequences of Streptomyces avermitilis ATCC 31267.</title>
        <authorList>
            <person name="Komaki H."/>
            <person name="Tamura T."/>
            <person name="Hosoyama A."/>
        </authorList>
    </citation>
    <scope>NUCLEOTIDE SEQUENCE [LARGE SCALE GENOMIC DNA]</scope>
    <source>
        <strain evidence="7 8">ATCC 31267</strain>
    </source>
</reference>
<comment type="caution">
    <text evidence="7">The sequence shown here is derived from an EMBL/GenBank/DDBJ whole genome shotgun (WGS) entry which is preliminary data.</text>
</comment>
<dbReference type="PANTHER" id="PTHR30055">
    <property type="entry name" value="HTH-TYPE TRANSCRIPTIONAL REGULATOR RUTR"/>
    <property type="match status" value="1"/>
</dbReference>
<keyword evidence="2 4" id="KW-0238">DNA-binding</keyword>
<proteinExistence type="predicted"/>
<dbReference type="EMBL" id="BJHX01000002">
    <property type="protein sequence ID" value="GDY69176.1"/>
    <property type="molecule type" value="Genomic_DNA"/>
</dbReference>
<evidence type="ECO:0000256" key="4">
    <source>
        <dbReference type="PROSITE-ProRule" id="PRU00335"/>
    </source>
</evidence>
<dbReference type="InterPro" id="IPR001647">
    <property type="entry name" value="HTH_TetR"/>
</dbReference>
<evidence type="ECO:0000259" key="5">
    <source>
        <dbReference type="PROSITE" id="PS50977"/>
    </source>
</evidence>
<dbReference type="Gene3D" id="1.10.357.10">
    <property type="entry name" value="Tetracycline Repressor, domain 2"/>
    <property type="match status" value="1"/>
</dbReference>
<dbReference type="InterPro" id="IPR050109">
    <property type="entry name" value="HTH-type_TetR-like_transc_reg"/>
</dbReference>
<feature type="DNA-binding region" description="H-T-H motif" evidence="4">
    <location>
        <begin position="38"/>
        <end position="57"/>
    </location>
</feature>
<evidence type="ECO:0000256" key="1">
    <source>
        <dbReference type="ARBA" id="ARBA00023015"/>
    </source>
</evidence>